<evidence type="ECO:0008006" key="3">
    <source>
        <dbReference type="Google" id="ProtNLM"/>
    </source>
</evidence>
<dbReference type="Proteomes" id="UP000419138">
    <property type="component" value="Unassembled WGS sequence"/>
</dbReference>
<sequence length="85" mass="8815">MCVVHDLAEGPRLTLTLAWPGALIDEAAAQALADGWAAMLTGLSNHRTSGSGSGGHTPSDFSLITLDQTQIDQLENELANEGGAR</sequence>
<organism evidence="1 2">
    <name type="scientific">Streptomyces jumonjinensis</name>
    <dbReference type="NCBI Taxonomy" id="1945"/>
    <lineage>
        <taxon>Bacteria</taxon>
        <taxon>Bacillati</taxon>
        <taxon>Actinomycetota</taxon>
        <taxon>Actinomycetes</taxon>
        <taxon>Kitasatosporales</taxon>
        <taxon>Streptomycetaceae</taxon>
        <taxon>Streptomyces</taxon>
    </lineage>
</organism>
<protein>
    <recommendedName>
        <fullName evidence="3">Condensation domain-containing protein</fullName>
    </recommendedName>
</protein>
<proteinExistence type="predicted"/>
<reference evidence="1 2" key="1">
    <citation type="submission" date="2019-05" db="EMBL/GenBank/DDBJ databases">
        <title>Comparative genomics and metabolomics analyses of clavulanic acid producing Streptomyces species provides insight into specialized metabolism and evolution of beta-lactam biosynthetic gene clusters.</title>
        <authorList>
            <person name="Moore M.A."/>
            <person name="Cruz-Morales P."/>
            <person name="Barona Gomez F."/>
            <person name="Kapil T."/>
        </authorList>
    </citation>
    <scope>NUCLEOTIDE SEQUENCE [LARGE SCALE GENOMIC DNA]</scope>
    <source>
        <strain evidence="1 2">NRRL 5741</strain>
    </source>
</reference>
<comment type="caution">
    <text evidence="1">The sequence shown here is derived from an EMBL/GenBank/DDBJ whole genome shotgun (WGS) entry which is preliminary data.</text>
</comment>
<evidence type="ECO:0000313" key="1">
    <source>
        <dbReference type="EMBL" id="MQT05502.1"/>
    </source>
</evidence>
<gene>
    <name evidence="1" type="ORF">FF041_37040</name>
</gene>
<accession>A0A646KT60</accession>
<evidence type="ECO:0000313" key="2">
    <source>
        <dbReference type="Proteomes" id="UP000419138"/>
    </source>
</evidence>
<name>A0A646KT60_STRJU</name>
<dbReference type="AlphaFoldDB" id="A0A646KT60"/>
<keyword evidence="2" id="KW-1185">Reference proteome</keyword>
<dbReference type="Gene3D" id="3.30.559.30">
    <property type="entry name" value="Nonribosomal peptide synthetase, condensation domain"/>
    <property type="match status" value="1"/>
</dbReference>
<dbReference type="EMBL" id="VCLA01000202">
    <property type="protein sequence ID" value="MQT05502.1"/>
    <property type="molecule type" value="Genomic_DNA"/>
</dbReference>